<dbReference type="AlphaFoldDB" id="A0AA46WY79"/>
<dbReference type="PRINTS" id="PR00111">
    <property type="entry name" value="ABHYDROLASE"/>
</dbReference>
<dbReference type="PANTHER" id="PTHR43798:SF31">
    <property type="entry name" value="AB HYDROLASE SUPERFAMILY PROTEIN YCLE"/>
    <property type="match status" value="1"/>
</dbReference>
<dbReference type="GO" id="GO:0016787">
    <property type="term" value="F:hydrolase activity"/>
    <property type="evidence" value="ECO:0007669"/>
    <property type="project" value="UniProtKB-KW"/>
</dbReference>
<protein>
    <submittedName>
        <fullName evidence="3">Alpha/beta fold hydrolase</fullName>
    </submittedName>
</protein>
<dbReference type="Pfam" id="PF00561">
    <property type="entry name" value="Abhydrolase_1"/>
    <property type="match status" value="1"/>
</dbReference>
<dbReference type="InterPro" id="IPR029058">
    <property type="entry name" value="AB_hydrolase_fold"/>
</dbReference>
<accession>A0AA46WY79</accession>
<evidence type="ECO:0000259" key="2">
    <source>
        <dbReference type="Pfam" id="PF00561"/>
    </source>
</evidence>
<dbReference type="InterPro" id="IPR050266">
    <property type="entry name" value="AB_hydrolase_sf"/>
</dbReference>
<dbReference type="GO" id="GO:0016020">
    <property type="term" value="C:membrane"/>
    <property type="evidence" value="ECO:0007669"/>
    <property type="project" value="TreeGrafter"/>
</dbReference>
<evidence type="ECO:0000313" key="4">
    <source>
        <dbReference type="Proteomes" id="UP001162740"/>
    </source>
</evidence>
<evidence type="ECO:0000313" key="3">
    <source>
        <dbReference type="EMBL" id="UZF45732.1"/>
    </source>
</evidence>
<dbReference type="InterPro" id="IPR000073">
    <property type="entry name" value="AB_hydrolase_1"/>
</dbReference>
<reference evidence="3 4" key="1">
    <citation type="journal article" date="2021" name="Front. Microbiol.">
        <title>Bacterial Transformation of Aromatic Monomers in Softwood Black Liquor.</title>
        <authorList>
            <person name="Navas L.E."/>
            <person name="Dexter G."/>
            <person name="Liu J."/>
            <person name="Levy-Booth D."/>
            <person name="Cho M."/>
            <person name="Jang S.K."/>
            <person name="Mansfield S.D."/>
            <person name="Renneckar S."/>
            <person name="Mohn W.W."/>
            <person name="Eltis L.D."/>
        </authorList>
    </citation>
    <scope>NUCLEOTIDE SEQUENCE [LARGE SCALE GENOMIC DNA]</scope>
    <source>
        <strain evidence="3 4">GD02</strain>
    </source>
</reference>
<dbReference type="SUPFAM" id="SSF53474">
    <property type="entry name" value="alpha/beta-Hydrolases"/>
    <property type="match status" value="1"/>
</dbReference>
<keyword evidence="1 3" id="KW-0378">Hydrolase</keyword>
<dbReference type="Proteomes" id="UP001162740">
    <property type="component" value="Chromosome"/>
</dbReference>
<dbReference type="RefSeq" id="WP_229582310.1">
    <property type="nucleotide sequence ID" value="NZ_CP083974.1"/>
</dbReference>
<dbReference type="EMBL" id="CP083974">
    <property type="protein sequence ID" value="UZF45732.1"/>
    <property type="molecule type" value="Genomic_DNA"/>
</dbReference>
<proteinExistence type="predicted"/>
<dbReference type="Gene3D" id="3.40.50.1820">
    <property type="entry name" value="alpha/beta hydrolase"/>
    <property type="match status" value="1"/>
</dbReference>
<feature type="domain" description="AB hydrolase-1" evidence="2">
    <location>
        <begin position="27"/>
        <end position="262"/>
    </location>
</feature>
<evidence type="ECO:0000256" key="1">
    <source>
        <dbReference type="ARBA" id="ARBA00022801"/>
    </source>
</evidence>
<gene>
    <name evidence="3" type="ORF">KUM34_003325</name>
</gene>
<organism evidence="3 4">
    <name type="scientific">Rhodococcus rhodochrous</name>
    <dbReference type="NCBI Taxonomy" id="1829"/>
    <lineage>
        <taxon>Bacteria</taxon>
        <taxon>Bacillati</taxon>
        <taxon>Actinomycetota</taxon>
        <taxon>Actinomycetes</taxon>
        <taxon>Mycobacteriales</taxon>
        <taxon>Nocardiaceae</taxon>
        <taxon>Rhodococcus</taxon>
    </lineage>
</organism>
<dbReference type="PANTHER" id="PTHR43798">
    <property type="entry name" value="MONOACYLGLYCEROL LIPASE"/>
    <property type="match status" value="1"/>
</dbReference>
<name>A0AA46WY79_RHORH</name>
<sequence>MNTITARDVQAGAWRLNVLEAGDSEAPTILWLHGSGPGVSARSNWAELIETMPGYRHIAPDVLGFADSEHPEDLPVGVGASSVPRVDSLFALLDALDVRKTHVVGNSLGGMLAMLMLQRRPELFDRVILMGSAGAPLPPSENLIKMVLYYTDESPDAMENLLQHFMHDTSVFGGTLREVARQRAEFAARPDIRRSHERTFTPEPTPLFFTAEQLAEIDHEVLVVHGREDSIISVDASYHYAKHLPNAQLHVLPHAGHWVQIEQVSRFRALAQLFLSEGASATGGQG</sequence>